<dbReference type="AlphaFoldDB" id="A0A9P0CPK2"/>
<name>A0A9P0CPK2_9CUCU</name>
<keyword evidence="3" id="KW-1185">Reference proteome</keyword>
<keyword evidence="1" id="KW-0853">WD repeat</keyword>
<dbReference type="InterPro" id="IPR037626">
    <property type="entry name" value="NUP37"/>
</dbReference>
<evidence type="ECO:0000313" key="2">
    <source>
        <dbReference type="EMBL" id="CAH1105541.1"/>
    </source>
</evidence>
<organism evidence="2 3">
    <name type="scientific">Psylliodes chrysocephalus</name>
    <dbReference type="NCBI Taxonomy" id="3402493"/>
    <lineage>
        <taxon>Eukaryota</taxon>
        <taxon>Metazoa</taxon>
        <taxon>Ecdysozoa</taxon>
        <taxon>Arthropoda</taxon>
        <taxon>Hexapoda</taxon>
        <taxon>Insecta</taxon>
        <taxon>Pterygota</taxon>
        <taxon>Neoptera</taxon>
        <taxon>Endopterygota</taxon>
        <taxon>Coleoptera</taxon>
        <taxon>Polyphaga</taxon>
        <taxon>Cucujiformia</taxon>
        <taxon>Chrysomeloidea</taxon>
        <taxon>Chrysomelidae</taxon>
        <taxon>Galerucinae</taxon>
        <taxon>Alticini</taxon>
        <taxon>Psylliodes</taxon>
    </lineage>
</organism>
<proteinExistence type="predicted"/>
<dbReference type="SMART" id="SM00320">
    <property type="entry name" value="WD40"/>
    <property type="match status" value="5"/>
</dbReference>
<evidence type="ECO:0008006" key="4">
    <source>
        <dbReference type="Google" id="ProtNLM"/>
    </source>
</evidence>
<dbReference type="PROSITE" id="PS50082">
    <property type="entry name" value="WD_REPEATS_2"/>
    <property type="match status" value="1"/>
</dbReference>
<feature type="repeat" description="WD" evidence="1">
    <location>
        <begin position="120"/>
        <end position="161"/>
    </location>
</feature>
<gene>
    <name evidence="2" type="ORF">PSYICH_LOCUS7113</name>
</gene>
<sequence>MIDFIEGSRKNLSEPYYIKDLSEHGQILFIEFSPFEWSQDLLLIGFKKKILLAHLEISDVLMVKILTEFANPVRCTTLSISPDTSLTALPNQVIFCAGGNDFKLRIFSSDLEENNTCKVLTGHKSYINDCMFDPENTYLVSTGDDNTVKIWTTSDYELKSTFLLTSSGMSVCWHRADSSKLLVAEKIGIIRFFNVETDTSILSINYNKTLSSTHWAPSDRDIIVSLQLGELLIWDLTKPCLPLQNNILFPEKGGCVKFSPQGELIAGINSLDGTLKIFHVKSQTVKLTAGVTLPTNVCWHYRYPLVCIGDDFKLCFWKVTAN</sequence>
<dbReference type="PROSITE" id="PS50294">
    <property type="entry name" value="WD_REPEATS_REGION"/>
    <property type="match status" value="1"/>
</dbReference>
<dbReference type="OrthoDB" id="340259at2759"/>
<reference evidence="2" key="1">
    <citation type="submission" date="2022-01" db="EMBL/GenBank/DDBJ databases">
        <authorList>
            <person name="King R."/>
        </authorList>
    </citation>
    <scope>NUCLEOTIDE SEQUENCE</scope>
</reference>
<dbReference type="EMBL" id="OV651814">
    <property type="protein sequence ID" value="CAH1105541.1"/>
    <property type="molecule type" value="Genomic_DNA"/>
</dbReference>
<protein>
    <recommendedName>
        <fullName evidence="4">Nucleoporin Nup37</fullName>
    </recommendedName>
</protein>
<dbReference type="InterPro" id="IPR036322">
    <property type="entry name" value="WD40_repeat_dom_sf"/>
</dbReference>
<dbReference type="InterPro" id="IPR001680">
    <property type="entry name" value="WD40_rpt"/>
</dbReference>
<dbReference type="Pfam" id="PF00400">
    <property type="entry name" value="WD40"/>
    <property type="match status" value="2"/>
</dbReference>
<evidence type="ECO:0000313" key="3">
    <source>
        <dbReference type="Proteomes" id="UP001153636"/>
    </source>
</evidence>
<accession>A0A9P0CPK2</accession>
<dbReference type="InterPro" id="IPR015943">
    <property type="entry name" value="WD40/YVTN_repeat-like_dom_sf"/>
</dbReference>
<dbReference type="PANTHER" id="PTHR22806:SF0">
    <property type="entry name" value="NUCLEOPORIN NUP37"/>
    <property type="match status" value="1"/>
</dbReference>
<dbReference type="Gene3D" id="2.130.10.10">
    <property type="entry name" value="YVTN repeat-like/Quinoprotein amine dehydrogenase"/>
    <property type="match status" value="1"/>
</dbReference>
<evidence type="ECO:0000256" key="1">
    <source>
        <dbReference type="PROSITE-ProRule" id="PRU00221"/>
    </source>
</evidence>
<dbReference type="Proteomes" id="UP001153636">
    <property type="component" value="Chromosome 2"/>
</dbReference>
<dbReference type="SUPFAM" id="SSF50978">
    <property type="entry name" value="WD40 repeat-like"/>
    <property type="match status" value="1"/>
</dbReference>
<dbReference type="GO" id="GO:0031080">
    <property type="term" value="C:nuclear pore outer ring"/>
    <property type="evidence" value="ECO:0007669"/>
    <property type="project" value="InterPro"/>
</dbReference>
<dbReference type="PANTHER" id="PTHR22806">
    <property type="entry name" value="NUCLEOPORIN NUP37 P37 -RELATED"/>
    <property type="match status" value="1"/>
</dbReference>